<reference evidence="2 3" key="1">
    <citation type="submission" date="2016-10" db="EMBL/GenBank/DDBJ databases">
        <authorList>
            <person name="de Groot N.N."/>
        </authorList>
    </citation>
    <scope>NUCLEOTIDE SEQUENCE [LARGE SCALE GENOMIC DNA]</scope>
    <source>
        <strain evidence="2 3">YAD2003</strain>
    </source>
</reference>
<gene>
    <name evidence="2" type="ORF">SAMN02910265_00863</name>
</gene>
<name>A0A1H6IIK3_RUMFL</name>
<evidence type="ECO:0008006" key="4">
    <source>
        <dbReference type="Google" id="ProtNLM"/>
    </source>
</evidence>
<accession>A0A1H6IIK3</accession>
<feature type="signal peptide" evidence="1">
    <location>
        <begin position="1"/>
        <end position="18"/>
    </location>
</feature>
<dbReference type="Gene3D" id="3.90.70.10">
    <property type="entry name" value="Cysteine proteinases"/>
    <property type="match status" value="2"/>
</dbReference>
<dbReference type="SUPFAM" id="SSF54001">
    <property type="entry name" value="Cysteine proteinases"/>
    <property type="match status" value="1"/>
</dbReference>
<dbReference type="InterPro" id="IPR018247">
    <property type="entry name" value="EF_Hand_1_Ca_BS"/>
</dbReference>
<organism evidence="2 3">
    <name type="scientific">Ruminococcus flavefaciens</name>
    <dbReference type="NCBI Taxonomy" id="1265"/>
    <lineage>
        <taxon>Bacteria</taxon>
        <taxon>Bacillati</taxon>
        <taxon>Bacillota</taxon>
        <taxon>Clostridia</taxon>
        <taxon>Eubacteriales</taxon>
        <taxon>Oscillospiraceae</taxon>
        <taxon>Ruminococcus</taxon>
    </lineage>
</organism>
<dbReference type="EMBL" id="FNWV01000002">
    <property type="protein sequence ID" value="SEH47058.1"/>
    <property type="molecule type" value="Genomic_DNA"/>
</dbReference>
<evidence type="ECO:0000256" key="1">
    <source>
        <dbReference type="SAM" id="SignalP"/>
    </source>
</evidence>
<protein>
    <recommendedName>
        <fullName evidence="4">Papain family cysteine protease</fullName>
    </recommendedName>
</protein>
<evidence type="ECO:0000313" key="2">
    <source>
        <dbReference type="EMBL" id="SEH47058.1"/>
    </source>
</evidence>
<dbReference type="Proteomes" id="UP000183190">
    <property type="component" value="Unassembled WGS sequence"/>
</dbReference>
<evidence type="ECO:0000313" key="3">
    <source>
        <dbReference type="Proteomes" id="UP000183190"/>
    </source>
</evidence>
<dbReference type="RefSeq" id="WP_074714646.1">
    <property type="nucleotide sequence ID" value="NZ_FNWV01000002.1"/>
</dbReference>
<dbReference type="AlphaFoldDB" id="A0A1H6IIK3"/>
<dbReference type="PROSITE" id="PS00018">
    <property type="entry name" value="EF_HAND_1"/>
    <property type="match status" value="1"/>
</dbReference>
<feature type="chain" id="PRO_5039706526" description="Papain family cysteine protease" evidence="1">
    <location>
        <begin position="19"/>
        <end position="648"/>
    </location>
</feature>
<dbReference type="OrthoDB" id="3648721at2"/>
<proteinExistence type="predicted"/>
<dbReference type="InterPro" id="IPR038765">
    <property type="entry name" value="Papain-like_cys_pep_sf"/>
</dbReference>
<keyword evidence="1" id="KW-0732">Signal</keyword>
<sequence>MIKKISAFAAALTLTASAAGMLGADPLKVVAAETNSLPSSVDLSTSEYFPGVFNQGNLGSCASSSTTFYQFTFAARKALREKDSEADINFVYSPAFTYPQINGGADNGSNEKDAYTLFKYNGAITLDKLKYDRYYGINKDKKNRYYARDLATGEYISFEKYASLQPYEKSNYYVEIVANAGRYYENYLVTLSNLSKYEKDQFEETDNGLFRRKGEYISADAYNALDYSDKKFYIPVINSNHFQGIYFHLAPVFRAIPRDEQALFDALKIRLVDSYTKGINASKTGPGQPPEFRSEEEMLELENEVIEEIKEALYEKKLVVVSAQFNHERYTRDEVVKNNQSFSEQAVYQNDNYEEGGNHSFTIVGYDDEIGCDINGNGKVDADEYGAFKVVNSWGEGNHTNGFFWLMYDAVHGKSLVYDMPDITRTYTGSDGKSKTLNRVRAINGMHTIEAAVKDIKLVSEAQVITNNYYDINPDASCDGKQLNIEDYKCGTSVVYSGPVFTDITDLCADGCGNGKDYNIILNNKNNSGKTKVLVKSICIKDDKGTVIASKEYTDRSYSDAVIGEDFIDSLTIDLPKGDINYDGVFDQNDWDEAAELYRIKMSFGDSTLKEKEVRKKYSLFQEELLDANDNGVIDPEDYYTLEARLNS</sequence>